<dbReference type="PROSITE" id="PS51257">
    <property type="entry name" value="PROKAR_LIPOPROTEIN"/>
    <property type="match status" value="1"/>
</dbReference>
<name>A0ABU1F930_9RHOB</name>
<proteinExistence type="predicted"/>
<feature type="chain" id="PRO_5047257843" description="Lipoprotein" evidence="1">
    <location>
        <begin position="25"/>
        <end position="202"/>
    </location>
</feature>
<dbReference type="Proteomes" id="UP001247754">
    <property type="component" value="Unassembled WGS sequence"/>
</dbReference>
<evidence type="ECO:0000256" key="1">
    <source>
        <dbReference type="SAM" id="SignalP"/>
    </source>
</evidence>
<dbReference type="RefSeq" id="WP_310457621.1">
    <property type="nucleotide sequence ID" value="NZ_JAVKPH010000013.1"/>
</dbReference>
<evidence type="ECO:0000313" key="3">
    <source>
        <dbReference type="Proteomes" id="UP001247754"/>
    </source>
</evidence>
<protein>
    <recommendedName>
        <fullName evidence="4">Lipoprotein</fullName>
    </recommendedName>
</protein>
<evidence type="ECO:0000313" key="2">
    <source>
        <dbReference type="EMBL" id="MDR5653382.1"/>
    </source>
</evidence>
<reference evidence="2 3" key="1">
    <citation type="submission" date="2023-09" db="EMBL/GenBank/DDBJ databases">
        <title>Xinfangfangia sedmenti sp. nov., isolated the sedment.</title>
        <authorList>
            <person name="Xu L."/>
        </authorList>
    </citation>
    <scope>NUCLEOTIDE SEQUENCE [LARGE SCALE GENOMIC DNA]</scope>
    <source>
        <strain evidence="2 3">LG-4</strain>
    </source>
</reference>
<feature type="signal peptide" evidence="1">
    <location>
        <begin position="1"/>
        <end position="24"/>
    </location>
</feature>
<keyword evidence="3" id="KW-1185">Reference proteome</keyword>
<comment type="caution">
    <text evidence="2">The sequence shown here is derived from an EMBL/GenBank/DDBJ whole genome shotgun (WGS) entry which is preliminary data.</text>
</comment>
<gene>
    <name evidence="2" type="ORF">RGD00_12255</name>
</gene>
<dbReference type="EMBL" id="JAVKPH010000013">
    <property type="protein sequence ID" value="MDR5653382.1"/>
    <property type="molecule type" value="Genomic_DNA"/>
</dbReference>
<evidence type="ECO:0008006" key="4">
    <source>
        <dbReference type="Google" id="ProtNLM"/>
    </source>
</evidence>
<organism evidence="2 3">
    <name type="scientific">Ruixingdingia sedimenti</name>
    <dbReference type="NCBI Taxonomy" id="3073604"/>
    <lineage>
        <taxon>Bacteria</taxon>
        <taxon>Pseudomonadati</taxon>
        <taxon>Pseudomonadota</taxon>
        <taxon>Alphaproteobacteria</taxon>
        <taxon>Rhodobacterales</taxon>
        <taxon>Paracoccaceae</taxon>
        <taxon>Ruixingdingia</taxon>
    </lineage>
</organism>
<accession>A0ABU1F930</accession>
<keyword evidence="1" id="KW-0732">Signal</keyword>
<sequence length="202" mass="21859">MRSAILAALTALALAGCGAPSVWAPDEAVSQAHYRHDGPPEITLFTVINNRSGEGAHSALMINGSERIMFDPAGSWYHGWSPERNDVHYGITPLIEKRYIDYHTRVTYRTVIQRIRVSPEVADRAIALAEGAGPVPKAMCANSTSAILRQLPGFESIPQSYFPKKVSEAFGALPGATFEIVYDDDDDDNSALLAAQNSEAAN</sequence>